<evidence type="ECO:0000256" key="4">
    <source>
        <dbReference type="ARBA" id="ARBA00022475"/>
    </source>
</evidence>
<feature type="transmembrane region" description="Helical" evidence="13">
    <location>
        <begin position="53"/>
        <end position="70"/>
    </location>
</feature>
<dbReference type="PIRSF" id="PIRSF006446">
    <property type="entry name" value="Cyt_quinol_oxidase_1"/>
    <property type="match status" value="1"/>
</dbReference>
<keyword evidence="7 13" id="KW-0812">Transmembrane</keyword>
<feature type="transmembrane region" description="Helical" evidence="13">
    <location>
        <begin position="353"/>
        <end position="374"/>
    </location>
</feature>
<feature type="transmembrane region" description="Helical" evidence="13">
    <location>
        <begin position="12"/>
        <end position="33"/>
    </location>
</feature>
<feature type="transmembrane region" description="Helical" evidence="13">
    <location>
        <begin position="127"/>
        <end position="150"/>
    </location>
</feature>
<evidence type="ECO:0000256" key="6">
    <source>
        <dbReference type="ARBA" id="ARBA00022617"/>
    </source>
</evidence>
<dbReference type="GO" id="GO:0016682">
    <property type="term" value="F:oxidoreductase activity, acting on diphenols and related substances as donors, oxygen as acceptor"/>
    <property type="evidence" value="ECO:0007669"/>
    <property type="project" value="TreeGrafter"/>
</dbReference>
<evidence type="ECO:0000256" key="12">
    <source>
        <dbReference type="ARBA" id="ARBA00023136"/>
    </source>
</evidence>
<evidence type="ECO:0000256" key="5">
    <source>
        <dbReference type="ARBA" id="ARBA00022519"/>
    </source>
</evidence>
<dbReference type="GO" id="GO:0020037">
    <property type="term" value="F:heme binding"/>
    <property type="evidence" value="ECO:0007669"/>
    <property type="project" value="TreeGrafter"/>
</dbReference>
<dbReference type="GO" id="GO:0009055">
    <property type="term" value="F:electron transfer activity"/>
    <property type="evidence" value="ECO:0007669"/>
    <property type="project" value="UniProtKB-UniRule"/>
</dbReference>
<evidence type="ECO:0000256" key="10">
    <source>
        <dbReference type="ARBA" id="ARBA00022989"/>
    </source>
</evidence>
<dbReference type="GO" id="GO:0005886">
    <property type="term" value="C:plasma membrane"/>
    <property type="evidence" value="ECO:0007669"/>
    <property type="project" value="UniProtKB-SubCell"/>
</dbReference>
<organism evidence="14 15">
    <name type="scientific">Desulfoferula mesophila</name>
    <dbReference type="NCBI Taxonomy" id="3058419"/>
    <lineage>
        <taxon>Bacteria</taxon>
        <taxon>Pseudomonadati</taxon>
        <taxon>Thermodesulfobacteriota</taxon>
        <taxon>Desulfarculia</taxon>
        <taxon>Desulfarculales</taxon>
        <taxon>Desulfarculaceae</taxon>
        <taxon>Desulfoferula</taxon>
    </lineage>
</organism>
<keyword evidence="11 13" id="KW-0408">Iron</keyword>
<dbReference type="GO" id="GO:0019646">
    <property type="term" value="P:aerobic electron transport chain"/>
    <property type="evidence" value="ECO:0007669"/>
    <property type="project" value="InterPro"/>
</dbReference>
<protein>
    <submittedName>
        <fullName evidence="14">Cytochrome ubiquinol oxidase subunit I</fullName>
    </submittedName>
</protein>
<dbReference type="Pfam" id="PF01654">
    <property type="entry name" value="Cyt_bd_oxida_I"/>
    <property type="match status" value="1"/>
</dbReference>
<gene>
    <name evidence="14" type="primary">cydA</name>
    <name evidence="14" type="ORF">FAK_07780</name>
</gene>
<dbReference type="GO" id="GO:0070069">
    <property type="term" value="C:cytochrome complex"/>
    <property type="evidence" value="ECO:0007669"/>
    <property type="project" value="UniProtKB-UniRule"/>
</dbReference>
<feature type="transmembrane region" description="Helical" evidence="13">
    <location>
        <begin position="186"/>
        <end position="205"/>
    </location>
</feature>
<evidence type="ECO:0000256" key="13">
    <source>
        <dbReference type="PIRNR" id="PIRNR006446"/>
    </source>
</evidence>
<sequence length="439" mass="49242">MEVLILSRLQFAAATFFHFLFVPLTLGLSILVAIMETKWVRSGDEEYKRMAKFWGKLFLINFGLGLVTGITLEFQFGTNWSRYSAYVGDIFGSLLAIEATAAFFLESTFIAVWIFGWERISPKLHCVAIWLVAFAGTLSAYWILAANAWMQHPVGYVMRNGRAELANFFDVITQRFAVIEFVHTVSGAYILAGFFVMGISAYHLLRKREVSFFTKSFRIALVFALVFSLFEVVQGHFNGGEVAEAQPSKLAAMESHWKTQKMAPMYLLQVPNLSGDGNLIEWIPIPGALSILAYGDPHAEVKGLSDFKPEDRPPVFLTFISFRIMVGLGMLFVLLTVWGFLIRKKLLDNPKYLRIMMLAIPLPYIANEAGWMVAEVGRQPWIVWGLMRTSDAVSPVDPTQVAVSLIAFILFYGLLGVVAFWLMARFAKKGPEPLPAAQG</sequence>
<evidence type="ECO:0000256" key="2">
    <source>
        <dbReference type="ARBA" id="ARBA00009819"/>
    </source>
</evidence>
<keyword evidence="15" id="KW-1185">Reference proteome</keyword>
<evidence type="ECO:0000256" key="9">
    <source>
        <dbReference type="ARBA" id="ARBA00022982"/>
    </source>
</evidence>
<dbReference type="PANTHER" id="PTHR30365:SF0">
    <property type="entry name" value="CYTOCHROME BD-I UBIQUINOL OXIDASE SUBUNIT 1"/>
    <property type="match status" value="1"/>
</dbReference>
<keyword evidence="12 13" id="KW-0472">Membrane</keyword>
<feature type="transmembrane region" description="Helical" evidence="13">
    <location>
        <begin position="90"/>
        <end position="115"/>
    </location>
</feature>
<evidence type="ECO:0000256" key="3">
    <source>
        <dbReference type="ARBA" id="ARBA00022448"/>
    </source>
</evidence>
<feature type="transmembrane region" description="Helical" evidence="13">
    <location>
        <begin position="401"/>
        <end position="424"/>
    </location>
</feature>
<dbReference type="RefSeq" id="WP_338605461.1">
    <property type="nucleotide sequence ID" value="NZ_AP028679.1"/>
</dbReference>
<dbReference type="GO" id="GO:0046872">
    <property type="term" value="F:metal ion binding"/>
    <property type="evidence" value="ECO:0007669"/>
    <property type="project" value="UniProtKB-UniRule"/>
</dbReference>
<keyword evidence="4 13" id="KW-1003">Cell membrane</keyword>
<keyword evidence="9 13" id="KW-0249">Electron transport</keyword>
<evidence type="ECO:0000313" key="14">
    <source>
        <dbReference type="EMBL" id="BEQ13712.1"/>
    </source>
</evidence>
<evidence type="ECO:0000256" key="8">
    <source>
        <dbReference type="ARBA" id="ARBA00022723"/>
    </source>
</evidence>
<comment type="subcellular location">
    <subcellularLocation>
        <location evidence="1">Cell inner membrane</location>
        <topology evidence="1">Multi-pass membrane protein</topology>
    </subcellularLocation>
</comment>
<dbReference type="EMBL" id="AP028679">
    <property type="protein sequence ID" value="BEQ13712.1"/>
    <property type="molecule type" value="Genomic_DNA"/>
</dbReference>
<dbReference type="KEGG" id="dmp:FAK_07780"/>
<dbReference type="AlphaFoldDB" id="A0AAU9EY69"/>
<comment type="similarity">
    <text evidence="2 13">Belongs to the cytochrome ubiquinol oxidase subunit 1 family.</text>
</comment>
<dbReference type="PANTHER" id="PTHR30365">
    <property type="entry name" value="CYTOCHROME D UBIQUINOL OXIDASE"/>
    <property type="match status" value="1"/>
</dbReference>
<evidence type="ECO:0000256" key="7">
    <source>
        <dbReference type="ARBA" id="ARBA00022692"/>
    </source>
</evidence>
<keyword evidence="3 13" id="KW-0813">Transport</keyword>
<keyword evidence="5" id="KW-0997">Cell inner membrane</keyword>
<evidence type="ECO:0000256" key="11">
    <source>
        <dbReference type="ARBA" id="ARBA00023004"/>
    </source>
</evidence>
<name>A0AAU9EY69_9BACT</name>
<evidence type="ECO:0000313" key="15">
    <source>
        <dbReference type="Proteomes" id="UP001366166"/>
    </source>
</evidence>
<proteinExistence type="inferred from homology"/>
<keyword evidence="6 13" id="KW-0349">Heme</keyword>
<feature type="transmembrane region" description="Helical" evidence="13">
    <location>
        <begin position="315"/>
        <end position="341"/>
    </location>
</feature>
<dbReference type="InterPro" id="IPR002585">
    <property type="entry name" value="Cyt-d_ubiquinol_oxidase_su_1"/>
</dbReference>
<feature type="transmembrane region" description="Helical" evidence="13">
    <location>
        <begin position="217"/>
        <end position="237"/>
    </location>
</feature>
<keyword evidence="10 13" id="KW-1133">Transmembrane helix</keyword>
<dbReference type="Proteomes" id="UP001366166">
    <property type="component" value="Chromosome"/>
</dbReference>
<evidence type="ECO:0000256" key="1">
    <source>
        <dbReference type="ARBA" id="ARBA00004429"/>
    </source>
</evidence>
<keyword evidence="8 13" id="KW-0479">Metal-binding</keyword>
<accession>A0AAU9EY69</accession>
<reference evidence="15" key="1">
    <citation type="journal article" date="2023" name="Arch. Microbiol.">
        <title>Desulfoferula mesophilus gen. nov. sp. nov., a mesophilic sulfate-reducing bacterium isolated from a brackish lake sediment.</title>
        <authorList>
            <person name="Watanabe T."/>
            <person name="Yabe T."/>
            <person name="Tsuji J.M."/>
            <person name="Fukui M."/>
        </authorList>
    </citation>
    <scope>NUCLEOTIDE SEQUENCE [LARGE SCALE GENOMIC DNA]</scope>
    <source>
        <strain evidence="15">12FAK</strain>
    </source>
</reference>